<protein>
    <submittedName>
        <fullName evidence="3">Uncharacterized protein</fullName>
    </submittedName>
</protein>
<feature type="compositionally biased region" description="Low complexity" evidence="1">
    <location>
        <begin position="169"/>
        <end position="178"/>
    </location>
</feature>
<dbReference type="OrthoDB" id="7511420at2"/>
<feature type="compositionally biased region" description="Basic and acidic residues" evidence="1">
    <location>
        <begin position="333"/>
        <end position="346"/>
    </location>
</feature>
<feature type="compositionally biased region" description="Polar residues" evidence="1">
    <location>
        <begin position="355"/>
        <end position="368"/>
    </location>
</feature>
<dbReference type="Proteomes" id="UP000094626">
    <property type="component" value="Chromosome"/>
</dbReference>
<dbReference type="RefSeq" id="WP_069708770.1">
    <property type="nucleotide sequence ID" value="NZ_CP017075.1"/>
</dbReference>
<feature type="compositionally biased region" description="Low complexity" evidence="1">
    <location>
        <begin position="75"/>
        <end position="100"/>
    </location>
</feature>
<feature type="compositionally biased region" description="Polar residues" evidence="1">
    <location>
        <begin position="35"/>
        <end position="47"/>
    </location>
</feature>
<reference evidence="4" key="1">
    <citation type="journal article" date="2017" name="J. Biotechnol.">
        <title>Complete genome sequence of Novosphingobium resinovorum SA1, a versatile xenobiotic-degrading bacterium capable of utilizing sulfanilic acid.</title>
        <authorList>
            <person name="Hegedus B."/>
            <person name="Kos P.B."/>
            <person name="Balint B."/>
            <person name="Maroti G."/>
            <person name="Gan H.M."/>
            <person name="Perei K."/>
            <person name="Rakhely G."/>
        </authorList>
    </citation>
    <scope>NUCLEOTIDE SEQUENCE [LARGE SCALE GENOMIC DNA]</scope>
    <source>
        <strain evidence="4">SA1</strain>
    </source>
</reference>
<keyword evidence="4" id="KW-1185">Reference proteome</keyword>
<feature type="compositionally biased region" description="Low complexity" evidence="1">
    <location>
        <begin position="48"/>
        <end position="60"/>
    </location>
</feature>
<feature type="region of interest" description="Disordered" evidence="1">
    <location>
        <begin position="32"/>
        <end position="191"/>
    </location>
</feature>
<evidence type="ECO:0000256" key="1">
    <source>
        <dbReference type="SAM" id="MobiDB-lite"/>
    </source>
</evidence>
<feature type="chain" id="PRO_5009104828" evidence="2">
    <location>
        <begin position="30"/>
        <end position="368"/>
    </location>
</feature>
<feature type="region of interest" description="Disordered" evidence="1">
    <location>
        <begin position="333"/>
        <end position="368"/>
    </location>
</feature>
<organism evidence="3 4">
    <name type="scientific">Novosphingobium resinovorum</name>
    <dbReference type="NCBI Taxonomy" id="158500"/>
    <lineage>
        <taxon>Bacteria</taxon>
        <taxon>Pseudomonadati</taxon>
        <taxon>Pseudomonadota</taxon>
        <taxon>Alphaproteobacteria</taxon>
        <taxon>Sphingomonadales</taxon>
        <taxon>Sphingomonadaceae</taxon>
        <taxon>Novosphingobium</taxon>
    </lineage>
</organism>
<feature type="compositionally biased region" description="Low complexity" evidence="1">
    <location>
        <begin position="108"/>
        <end position="132"/>
    </location>
</feature>
<dbReference type="KEGG" id="nre:BES08_14760"/>
<evidence type="ECO:0000313" key="3">
    <source>
        <dbReference type="EMBL" id="AOR77871.1"/>
    </source>
</evidence>
<evidence type="ECO:0000256" key="2">
    <source>
        <dbReference type="SAM" id="SignalP"/>
    </source>
</evidence>
<evidence type="ECO:0000313" key="4">
    <source>
        <dbReference type="Proteomes" id="UP000094626"/>
    </source>
</evidence>
<sequence length="368" mass="37482">MIHFSVPRSPSALTAIAAVLALSAIPAAAQEVQAPATTPSLSLPQDISATPPSAAPATTPNVTLPPESTAPPNVPTDTATTAGTAPTSVTPTQQQTVVLPDVPPPATPDEAAAEPSSTAARTRTTTRVSAAPRAERAAPVQPTVPTAQDNGTAGDGTLAQGSVPPAAPAPARAEVSPPAAQPAPPTTDGDGFPVAEVAGILAALGVAGLGIAAMRRRRSDPVYEEAEYVPEPLEPVGTVAPVPAPAPVVEAVQPAVAEPIVAEPAPVQRDRVIAGNSATAILAASPLPQTAEERYELLDAMAAAEPDEGNPFTSRKGRLRRARLQLQHREHLEAKGKAGNRFDFRTYRPSIKTPGASTPATNRELTDA</sequence>
<dbReference type="AlphaFoldDB" id="A0A1D8A703"/>
<name>A0A1D8A703_9SPHN</name>
<proteinExistence type="predicted"/>
<feature type="signal peptide" evidence="2">
    <location>
        <begin position="1"/>
        <end position="29"/>
    </location>
</feature>
<dbReference type="EMBL" id="CP017075">
    <property type="protein sequence ID" value="AOR77871.1"/>
    <property type="molecule type" value="Genomic_DNA"/>
</dbReference>
<keyword evidence="2" id="KW-0732">Signal</keyword>
<accession>A0A1D8A703</accession>
<gene>
    <name evidence="3" type="ORF">BES08_14760</name>
</gene>